<dbReference type="Gene3D" id="3.40.50.1240">
    <property type="entry name" value="Phosphoglycerate mutase-like"/>
    <property type="match status" value="1"/>
</dbReference>
<keyword evidence="2" id="KW-1185">Reference proteome</keyword>
<dbReference type="Proteomes" id="UP001524944">
    <property type="component" value="Unassembled WGS sequence"/>
</dbReference>
<accession>A0ABT1Y4L2</accession>
<sequence>MIQELVFIRHGKASDRWDGFDDSKRELTAEGVKELRKIIPSLKMFFKKERDILLWTSPYLRAAQTAEIISEKLDVKKIKVFDFISEGDYLGFSQELVNVKKPASLILVGHAPYLGDWSEKISGYQLPFKKGAAAGYKLNTLIPPTGELLWFVQPKMFLRMK</sequence>
<organism evidence="1 2">
    <name type="scientific">Dehalobacterium formicoaceticum</name>
    <dbReference type="NCBI Taxonomy" id="51515"/>
    <lineage>
        <taxon>Bacteria</taxon>
        <taxon>Bacillati</taxon>
        <taxon>Bacillota</taxon>
        <taxon>Clostridia</taxon>
        <taxon>Eubacteriales</taxon>
        <taxon>Peptococcaceae</taxon>
        <taxon>Dehalobacterium</taxon>
    </lineage>
</organism>
<proteinExistence type="predicted"/>
<dbReference type="InterPro" id="IPR013078">
    <property type="entry name" value="His_Pase_superF_clade-1"/>
</dbReference>
<dbReference type="EMBL" id="JANPWE010000003">
    <property type="protein sequence ID" value="MCR6545498.1"/>
    <property type="molecule type" value="Genomic_DNA"/>
</dbReference>
<evidence type="ECO:0000313" key="1">
    <source>
        <dbReference type="EMBL" id="MCR6545498.1"/>
    </source>
</evidence>
<reference evidence="1 2" key="1">
    <citation type="submission" date="2022-08" db="EMBL/GenBank/DDBJ databases">
        <title>Proteogenomics of the novel Dehalobacterium formicoaceticum strain EZ94 highlights a key role of methyltransferases during anaerobic dichloromethane degradation.</title>
        <authorList>
            <person name="Wasmund K."/>
        </authorList>
    </citation>
    <scope>NUCLEOTIDE SEQUENCE [LARGE SCALE GENOMIC DNA]</scope>
    <source>
        <strain evidence="1 2">EZ94</strain>
    </source>
</reference>
<name>A0ABT1Y4L2_9FIRM</name>
<dbReference type="Pfam" id="PF00300">
    <property type="entry name" value="His_Phos_1"/>
    <property type="match status" value="1"/>
</dbReference>
<comment type="caution">
    <text evidence="1">The sequence shown here is derived from an EMBL/GenBank/DDBJ whole genome shotgun (WGS) entry which is preliminary data.</text>
</comment>
<evidence type="ECO:0000313" key="2">
    <source>
        <dbReference type="Proteomes" id="UP001524944"/>
    </source>
</evidence>
<dbReference type="SUPFAM" id="SSF53254">
    <property type="entry name" value="Phosphoglycerate mutase-like"/>
    <property type="match status" value="1"/>
</dbReference>
<gene>
    <name evidence="1" type="ORF">NVS47_08200</name>
</gene>
<dbReference type="RefSeq" id="WP_157677330.1">
    <property type="nucleotide sequence ID" value="NZ_CP022121.1"/>
</dbReference>
<dbReference type="InterPro" id="IPR029033">
    <property type="entry name" value="His_PPase_superfam"/>
</dbReference>
<dbReference type="SMART" id="SM00855">
    <property type="entry name" value="PGAM"/>
    <property type="match status" value="1"/>
</dbReference>
<dbReference type="CDD" id="cd07067">
    <property type="entry name" value="HP_PGM_like"/>
    <property type="match status" value="1"/>
</dbReference>
<protein>
    <submittedName>
        <fullName evidence="1">Histidine phosphatase family protein</fullName>
    </submittedName>
</protein>